<dbReference type="Gene3D" id="3.30.2420.10">
    <property type="entry name" value="TonB"/>
    <property type="match status" value="1"/>
</dbReference>
<dbReference type="PROSITE" id="PS51257">
    <property type="entry name" value="PROKAR_LIPOPROTEIN"/>
    <property type="match status" value="1"/>
</dbReference>
<proteinExistence type="predicted"/>
<keyword evidence="1" id="KW-0732">Signal</keyword>
<dbReference type="Pfam" id="PF03544">
    <property type="entry name" value="TonB_C"/>
    <property type="match status" value="1"/>
</dbReference>
<sequence length="93" mass="10114">MNLVRLLCLSAAALLAAGCAGGPDPSIDPKKKSFFVDVEYTVGTDGKTKDAKVISTDAPKQLQQEALREVSRYRADPSVDVSRGRRRIEYSVD</sequence>
<comment type="caution">
    <text evidence="3">The sequence shown here is derived from an EMBL/GenBank/DDBJ whole genome shotgun (WGS) entry which is preliminary data.</text>
</comment>
<gene>
    <name evidence="3" type="ORF">OKA05_22890</name>
</gene>
<keyword evidence="4" id="KW-1185">Reference proteome</keyword>
<protein>
    <submittedName>
        <fullName evidence="3">Energy transducer TonB</fullName>
    </submittedName>
</protein>
<name>A0ABT3GPH3_9BACT</name>
<dbReference type="InterPro" id="IPR037682">
    <property type="entry name" value="TonB_C"/>
</dbReference>
<accession>A0ABT3GPH3</accession>
<dbReference type="EMBL" id="JAPDDT010000014">
    <property type="protein sequence ID" value="MCW1925426.1"/>
    <property type="molecule type" value="Genomic_DNA"/>
</dbReference>
<dbReference type="SUPFAM" id="SSF74653">
    <property type="entry name" value="TolA/TonB C-terminal domain"/>
    <property type="match status" value="1"/>
</dbReference>
<feature type="chain" id="PRO_5047176033" evidence="1">
    <location>
        <begin position="17"/>
        <end position="93"/>
    </location>
</feature>
<dbReference type="RefSeq" id="WP_264489534.1">
    <property type="nucleotide sequence ID" value="NZ_JAPDDT010000014.1"/>
</dbReference>
<feature type="signal peptide" evidence="1">
    <location>
        <begin position="1"/>
        <end position="16"/>
    </location>
</feature>
<feature type="domain" description="TonB C-terminal" evidence="2">
    <location>
        <begin position="36"/>
        <end position="80"/>
    </location>
</feature>
<reference evidence="3 4" key="1">
    <citation type="submission" date="2022-10" db="EMBL/GenBank/DDBJ databases">
        <title>Luteolibacter arcticus strain CCTCC AB 2014275, whole genome shotgun sequencing project.</title>
        <authorList>
            <person name="Zhao G."/>
            <person name="Shen L."/>
        </authorList>
    </citation>
    <scope>NUCLEOTIDE SEQUENCE [LARGE SCALE GENOMIC DNA]</scope>
    <source>
        <strain evidence="3 4">CCTCC AB 2014275</strain>
    </source>
</reference>
<evidence type="ECO:0000313" key="4">
    <source>
        <dbReference type="Proteomes" id="UP001320876"/>
    </source>
</evidence>
<evidence type="ECO:0000259" key="2">
    <source>
        <dbReference type="Pfam" id="PF03544"/>
    </source>
</evidence>
<organism evidence="3 4">
    <name type="scientific">Luteolibacter arcticus</name>
    <dbReference type="NCBI Taxonomy" id="1581411"/>
    <lineage>
        <taxon>Bacteria</taxon>
        <taxon>Pseudomonadati</taxon>
        <taxon>Verrucomicrobiota</taxon>
        <taxon>Verrucomicrobiia</taxon>
        <taxon>Verrucomicrobiales</taxon>
        <taxon>Verrucomicrobiaceae</taxon>
        <taxon>Luteolibacter</taxon>
    </lineage>
</organism>
<evidence type="ECO:0000256" key="1">
    <source>
        <dbReference type="SAM" id="SignalP"/>
    </source>
</evidence>
<dbReference type="Proteomes" id="UP001320876">
    <property type="component" value="Unassembled WGS sequence"/>
</dbReference>
<evidence type="ECO:0000313" key="3">
    <source>
        <dbReference type="EMBL" id="MCW1925426.1"/>
    </source>
</evidence>